<dbReference type="Pfam" id="PF00395">
    <property type="entry name" value="SLH"/>
    <property type="match status" value="2"/>
</dbReference>
<evidence type="ECO:0000313" key="3">
    <source>
        <dbReference type="EMBL" id="MBP1927328.1"/>
    </source>
</evidence>
<evidence type="ECO:0000256" key="1">
    <source>
        <dbReference type="SAM" id="SignalP"/>
    </source>
</evidence>
<comment type="caution">
    <text evidence="3">The sequence shown here is derived from an EMBL/GenBank/DDBJ whole genome shotgun (WGS) entry which is preliminary data.</text>
</comment>
<proteinExistence type="predicted"/>
<reference evidence="3 4" key="1">
    <citation type="submission" date="2021-03" db="EMBL/GenBank/DDBJ databases">
        <title>Genomic Encyclopedia of Type Strains, Phase IV (KMG-IV): sequencing the most valuable type-strain genomes for metagenomic binning, comparative biology and taxonomic classification.</title>
        <authorList>
            <person name="Goeker M."/>
        </authorList>
    </citation>
    <scope>NUCLEOTIDE SEQUENCE [LARGE SCALE GENOMIC DNA]</scope>
    <source>
        <strain evidence="3 4">DSM 24004</strain>
    </source>
</reference>
<organism evidence="3 4">
    <name type="scientific">Sedimentibacter acidaminivorans</name>
    <dbReference type="NCBI Taxonomy" id="913099"/>
    <lineage>
        <taxon>Bacteria</taxon>
        <taxon>Bacillati</taxon>
        <taxon>Bacillota</taxon>
        <taxon>Tissierellia</taxon>
        <taxon>Sedimentibacter</taxon>
    </lineage>
</organism>
<dbReference type="Proteomes" id="UP001519342">
    <property type="component" value="Unassembled WGS sequence"/>
</dbReference>
<dbReference type="PROSITE" id="PS51272">
    <property type="entry name" value="SLH"/>
    <property type="match status" value="2"/>
</dbReference>
<dbReference type="InterPro" id="IPR051465">
    <property type="entry name" value="Cell_Envelope_Struct_Comp"/>
</dbReference>
<evidence type="ECO:0000313" key="4">
    <source>
        <dbReference type="Proteomes" id="UP001519342"/>
    </source>
</evidence>
<name>A0ABS4GI00_9FIRM</name>
<accession>A0ABS4GI00</accession>
<keyword evidence="1" id="KW-0732">Signal</keyword>
<dbReference type="RefSeq" id="WP_209513036.1">
    <property type="nucleotide sequence ID" value="NZ_JAGGKS010000012.1"/>
</dbReference>
<gene>
    <name evidence="3" type="ORF">J2Z76_003225</name>
</gene>
<dbReference type="PANTHER" id="PTHR43308:SF5">
    <property type="entry name" value="S-LAYER PROTEIN _ PEPTIDOGLYCAN ENDO-BETA-N-ACETYLGLUCOSAMINIDASE"/>
    <property type="match status" value="1"/>
</dbReference>
<feature type="domain" description="SLH" evidence="2">
    <location>
        <begin position="471"/>
        <end position="533"/>
    </location>
</feature>
<keyword evidence="4" id="KW-1185">Reference proteome</keyword>
<dbReference type="InterPro" id="IPR001119">
    <property type="entry name" value="SLH_dom"/>
</dbReference>
<feature type="domain" description="SLH" evidence="2">
    <location>
        <begin position="407"/>
        <end position="470"/>
    </location>
</feature>
<dbReference type="PANTHER" id="PTHR43308">
    <property type="entry name" value="OUTER MEMBRANE PROTEIN ALPHA-RELATED"/>
    <property type="match status" value="1"/>
</dbReference>
<feature type="signal peptide" evidence="1">
    <location>
        <begin position="1"/>
        <end position="25"/>
    </location>
</feature>
<protein>
    <recommendedName>
        <fullName evidence="2">SLH domain-containing protein</fullName>
    </recommendedName>
</protein>
<feature type="chain" id="PRO_5045599460" description="SLH domain-containing protein" evidence="1">
    <location>
        <begin position="26"/>
        <end position="569"/>
    </location>
</feature>
<evidence type="ECO:0000259" key="2">
    <source>
        <dbReference type="PROSITE" id="PS51272"/>
    </source>
</evidence>
<sequence length="569" mass="64597">MKITNKIISILIVLLMLFNTGTVFAAIDTDSLSYEAGYEAGYDYGYDRKDKDTKLSANDAYQDKYKDSRAHRSLKNKIENYKESEFKNGFIDGYLDAFDDKSNANDETDYPSALGEALGVIYGARDYQKGKDSDWRAALPISTNISKMFELDKQSSSYRGAFITEFTKAFNEGYAEAYDTAAYEPALVSLEQGFMDGEDVGMIVGAPYGAKDFYAGKDLEFKRDLPSRNEIIKQYSLNNDDLDYEDGFISGFISAYEESYNQGYRESNMNDGLQKATSEIIPISGGTAVTEDKRFTVEVPSGTYYHDVNLSIITSFDVRKTNYSNLIKASDSYTIELSNLSGNINESKSIELSFEYYGDKFKGGIYRMDGNNWLYIPTNVKDGKMSAKINPKMLNSNGTTFSAFVDENTQAFRDVLGHWANDEIDAYVRRGIISGYSDMSFRPDNNITRAEFLTLLSRVYNWNINTYPGSTTVFKDASTFGYYINVINYATYHNYISGYGDGTFKPKNLITYTEVQTIMNRVLYYGNFRWSDIANNMLYEKKVRSNSFNSMNNKITRAEVAYMLYNTTE</sequence>
<dbReference type="EMBL" id="JAGGKS010000012">
    <property type="protein sequence ID" value="MBP1927328.1"/>
    <property type="molecule type" value="Genomic_DNA"/>
</dbReference>